<evidence type="ECO:0000313" key="2">
    <source>
        <dbReference type="Proteomes" id="UP000315349"/>
    </source>
</evidence>
<sequence>MDRPHLFSMLTIGLLILSGQLFSGCAGEGRYLTLMPRPVATERKASEIHDPYPEKYVAPDTFNRPRAFIAPRTDERQSFDLRSIQATVGQARPGSPFAEQPVPYRKPEATPQLVYEQRQFPGPDGAATMVARPDGGFPSSRAAMVAAPPVATTANGIAVDPF</sequence>
<gene>
    <name evidence="1" type="ORF">Spb1_19310</name>
</gene>
<dbReference type="PROSITE" id="PS51257">
    <property type="entry name" value="PROKAR_LIPOPROTEIN"/>
    <property type="match status" value="1"/>
</dbReference>
<keyword evidence="2" id="KW-1185">Reference proteome</keyword>
<dbReference type="EMBL" id="CP036299">
    <property type="protein sequence ID" value="QDV30004.1"/>
    <property type="molecule type" value="Genomic_DNA"/>
</dbReference>
<reference evidence="1 2" key="1">
    <citation type="submission" date="2019-02" db="EMBL/GenBank/DDBJ databases">
        <title>Deep-cultivation of Planctomycetes and their phenomic and genomic characterization uncovers novel biology.</title>
        <authorList>
            <person name="Wiegand S."/>
            <person name="Jogler M."/>
            <person name="Boedeker C."/>
            <person name="Pinto D."/>
            <person name="Vollmers J."/>
            <person name="Rivas-Marin E."/>
            <person name="Kohn T."/>
            <person name="Peeters S.H."/>
            <person name="Heuer A."/>
            <person name="Rast P."/>
            <person name="Oberbeckmann S."/>
            <person name="Bunk B."/>
            <person name="Jeske O."/>
            <person name="Meyerdierks A."/>
            <person name="Storesund J.E."/>
            <person name="Kallscheuer N."/>
            <person name="Luecker S."/>
            <person name="Lage O.M."/>
            <person name="Pohl T."/>
            <person name="Merkel B.J."/>
            <person name="Hornburger P."/>
            <person name="Mueller R.-W."/>
            <person name="Bruemmer F."/>
            <person name="Labrenz M."/>
            <person name="Spormann A.M."/>
            <person name="Op den Camp H."/>
            <person name="Overmann J."/>
            <person name="Amann R."/>
            <person name="Jetten M.S.M."/>
            <person name="Mascher T."/>
            <person name="Medema M.H."/>
            <person name="Devos D.P."/>
            <person name="Kaster A.-K."/>
            <person name="Ovreas L."/>
            <person name="Rohde M."/>
            <person name="Galperin M.Y."/>
            <person name="Jogler C."/>
        </authorList>
    </citation>
    <scope>NUCLEOTIDE SEQUENCE [LARGE SCALE GENOMIC DNA]</scope>
    <source>
        <strain evidence="1 2">Spb1</strain>
    </source>
</reference>
<dbReference type="RefSeq" id="WP_145298668.1">
    <property type="nucleotide sequence ID" value="NZ_CP036299.1"/>
</dbReference>
<dbReference type="OrthoDB" id="213248at2"/>
<dbReference type="KEGG" id="peh:Spb1_19310"/>
<dbReference type="Proteomes" id="UP000315349">
    <property type="component" value="Chromosome"/>
</dbReference>
<proteinExistence type="predicted"/>
<accession>A0A518GN78</accession>
<name>A0A518GN78_9PLAN</name>
<evidence type="ECO:0000313" key="1">
    <source>
        <dbReference type="EMBL" id="QDV30004.1"/>
    </source>
</evidence>
<organism evidence="1 2">
    <name type="scientific">Planctopirus ephydatiae</name>
    <dbReference type="NCBI Taxonomy" id="2528019"/>
    <lineage>
        <taxon>Bacteria</taxon>
        <taxon>Pseudomonadati</taxon>
        <taxon>Planctomycetota</taxon>
        <taxon>Planctomycetia</taxon>
        <taxon>Planctomycetales</taxon>
        <taxon>Planctomycetaceae</taxon>
        <taxon>Planctopirus</taxon>
    </lineage>
</organism>
<protein>
    <submittedName>
        <fullName evidence="1">Uncharacterized protein</fullName>
    </submittedName>
</protein>
<dbReference type="AlphaFoldDB" id="A0A518GN78"/>